<accession>A0ABM8IY29</accession>
<sequence>MKLRLDCVVCIARQALRAARLATDDPRVQEEVLRRVMRHLTEIGWAGTPPQLVRASGSLG</sequence>
<dbReference type="Gene3D" id="1.10.8.380">
    <property type="entry name" value="Uncharacterised protein PF01937, DUF89, domain 1"/>
    <property type="match status" value="1"/>
</dbReference>
<keyword evidence="2" id="KW-1185">Reference proteome</keyword>
<dbReference type="Proteomes" id="UP001341135">
    <property type="component" value="Chromosome"/>
</dbReference>
<evidence type="ECO:0008006" key="3">
    <source>
        <dbReference type="Google" id="ProtNLM"/>
    </source>
</evidence>
<dbReference type="EMBL" id="AP028907">
    <property type="protein sequence ID" value="BES81801.1"/>
    <property type="molecule type" value="Genomic_DNA"/>
</dbReference>
<evidence type="ECO:0000313" key="1">
    <source>
        <dbReference type="EMBL" id="BES81801.1"/>
    </source>
</evidence>
<proteinExistence type="predicted"/>
<dbReference type="SUPFAM" id="SSF111321">
    <property type="entry name" value="AF1104-like"/>
    <property type="match status" value="1"/>
</dbReference>
<evidence type="ECO:0000313" key="2">
    <source>
        <dbReference type="Proteomes" id="UP001341135"/>
    </source>
</evidence>
<gene>
    <name evidence="1" type="ORF">PABY_13680</name>
</gene>
<reference evidence="1 2" key="1">
    <citation type="submission" date="2023-09" db="EMBL/GenBank/DDBJ databases">
        <title>Pyrofollis japonicus gen. nov. sp. nov., a novel member of the family Pyrodictiaceae isolated from the Iheya North hydrothermal field.</title>
        <authorList>
            <person name="Miyazaki U."/>
            <person name="Sanari M."/>
            <person name="Tame A."/>
            <person name="Kitajima M."/>
            <person name="Okamoto A."/>
            <person name="Sawayama S."/>
            <person name="Miyazaki J."/>
            <person name="Takai K."/>
            <person name="Nakagawa S."/>
        </authorList>
    </citation>
    <scope>NUCLEOTIDE SEQUENCE [LARGE SCALE GENOMIC DNA]</scope>
    <source>
        <strain evidence="1 2">AV2</strain>
    </source>
</reference>
<organism evidence="1 2">
    <name type="scientific">Pyrodictium abyssi</name>
    <dbReference type="NCBI Taxonomy" id="54256"/>
    <lineage>
        <taxon>Archaea</taxon>
        <taxon>Thermoproteota</taxon>
        <taxon>Thermoprotei</taxon>
        <taxon>Desulfurococcales</taxon>
        <taxon>Pyrodictiaceae</taxon>
        <taxon>Pyrodictium</taxon>
    </lineage>
</organism>
<protein>
    <recommendedName>
        <fullName evidence="3">Damage-control phosphatase ARMT1-like metal-binding domain-containing protein</fullName>
    </recommendedName>
</protein>
<name>A0ABM8IY29_9CREN</name>
<dbReference type="InterPro" id="IPR036075">
    <property type="entry name" value="ARMT-1-like_metal-bd_sf"/>
</dbReference>